<protein>
    <submittedName>
        <fullName evidence="1">Uncharacterized protein</fullName>
    </submittedName>
</protein>
<sequence length="136" mass="14596">MRPTTAYAIAPGAGPFACRYRAPRPDGPAHCEPTSRHCLACLRPEITIVRDAASCRFLHALASSSARVAPAARTFLRTLIQSRTRDLYSRIPTSEAGRAARFHDSSRWRAGRGASASRMPGRAHSSAFEGACADAA</sequence>
<gene>
    <name evidence="1" type="ORF">BURPS1710A_2569</name>
</gene>
<reference evidence="1" key="1">
    <citation type="submission" date="2009-05" db="EMBL/GenBank/DDBJ databases">
        <authorList>
            <person name="Harkins D.M."/>
            <person name="DeShazer D."/>
            <person name="Woods D.E."/>
            <person name="Brinkac L.M."/>
            <person name="Brown K.A."/>
            <person name="Hung G.C."/>
            <person name="Tuanyok A."/>
            <person name="Zhang B."/>
            <person name="Nierman W.C."/>
        </authorList>
    </citation>
    <scope>NUCLEOTIDE SEQUENCE [LARGE SCALE GENOMIC DNA]</scope>
    <source>
        <strain evidence="1">1710a</strain>
    </source>
</reference>
<evidence type="ECO:0000313" key="1">
    <source>
        <dbReference type="EMBL" id="EET08056.1"/>
    </source>
</evidence>
<organism evidence="1">
    <name type="scientific">Burkholderia pseudomallei 1710a</name>
    <dbReference type="NCBI Taxonomy" id="320371"/>
    <lineage>
        <taxon>Bacteria</taxon>
        <taxon>Pseudomonadati</taxon>
        <taxon>Pseudomonadota</taxon>
        <taxon>Betaproteobacteria</taxon>
        <taxon>Burkholderiales</taxon>
        <taxon>Burkholderiaceae</taxon>
        <taxon>Burkholderia</taxon>
        <taxon>pseudomallei group</taxon>
    </lineage>
</organism>
<dbReference type="HOGENOM" id="CLU_128075_0_0_4"/>
<proteinExistence type="predicted"/>
<name>A0A0E1W6X9_BURPE</name>
<dbReference type="AlphaFoldDB" id="A0A0E1W6X9"/>
<dbReference type="EMBL" id="CM000832">
    <property type="protein sequence ID" value="EET08056.1"/>
    <property type="molecule type" value="Genomic_DNA"/>
</dbReference>
<dbReference type="Proteomes" id="UP000001812">
    <property type="component" value="Chromosome I"/>
</dbReference>
<accession>A0A0E1W6X9</accession>